<feature type="region of interest" description="Disordered" evidence="1">
    <location>
        <begin position="1"/>
        <end position="38"/>
    </location>
</feature>
<evidence type="ECO:0008006" key="5">
    <source>
        <dbReference type="Google" id="ProtNLM"/>
    </source>
</evidence>
<keyword evidence="2" id="KW-0812">Transmembrane</keyword>
<feature type="transmembrane region" description="Helical" evidence="2">
    <location>
        <begin position="106"/>
        <end position="123"/>
    </location>
</feature>
<reference evidence="3 4" key="1">
    <citation type="submission" date="2017-06" db="EMBL/GenBank/DDBJ databases">
        <title>A platform for efficient transgenesis in Macrostomum lignano, a flatworm model organism for stem cell research.</title>
        <authorList>
            <person name="Berezikov E."/>
        </authorList>
    </citation>
    <scope>NUCLEOTIDE SEQUENCE [LARGE SCALE GENOMIC DNA]</scope>
    <source>
        <strain evidence="3">DV1</strain>
        <tissue evidence="3">Whole organism</tissue>
    </source>
</reference>
<keyword evidence="2" id="KW-0472">Membrane</keyword>
<dbReference type="EMBL" id="NIVC01002870">
    <property type="protein sequence ID" value="PAA54696.1"/>
    <property type="molecule type" value="Genomic_DNA"/>
</dbReference>
<keyword evidence="4" id="KW-1185">Reference proteome</keyword>
<organism evidence="3 4">
    <name type="scientific">Macrostomum lignano</name>
    <dbReference type="NCBI Taxonomy" id="282301"/>
    <lineage>
        <taxon>Eukaryota</taxon>
        <taxon>Metazoa</taxon>
        <taxon>Spiralia</taxon>
        <taxon>Lophotrochozoa</taxon>
        <taxon>Platyhelminthes</taxon>
        <taxon>Rhabditophora</taxon>
        <taxon>Macrostomorpha</taxon>
        <taxon>Macrostomida</taxon>
        <taxon>Macrostomidae</taxon>
        <taxon>Macrostomum</taxon>
    </lineage>
</organism>
<feature type="transmembrane region" description="Helical" evidence="2">
    <location>
        <begin position="49"/>
        <end position="69"/>
    </location>
</feature>
<accession>A0A267DZU4</accession>
<proteinExistence type="predicted"/>
<feature type="non-terminal residue" evidence="3">
    <location>
        <position position="1"/>
    </location>
</feature>
<gene>
    <name evidence="3" type="ORF">BOX15_Mlig032624g1</name>
</gene>
<feature type="transmembrane region" description="Helical" evidence="2">
    <location>
        <begin position="155"/>
        <end position="172"/>
    </location>
</feature>
<dbReference type="PANTHER" id="PTHR34262:SF1">
    <property type="entry name" value="TRANSMEMBRANE PROTEIN 220"/>
    <property type="match status" value="1"/>
</dbReference>
<dbReference type="PANTHER" id="PTHR34262">
    <property type="entry name" value="TRANSMEMBRANE PROTEIN 220"/>
    <property type="match status" value="1"/>
</dbReference>
<evidence type="ECO:0000313" key="4">
    <source>
        <dbReference type="Proteomes" id="UP000215902"/>
    </source>
</evidence>
<dbReference type="Proteomes" id="UP000215902">
    <property type="component" value="Unassembled WGS sequence"/>
</dbReference>
<feature type="transmembrane region" description="Helical" evidence="2">
    <location>
        <begin position="75"/>
        <end position="94"/>
    </location>
</feature>
<sequence>VKMIRRHSSSSSSGAPDSRLISMHSSQPQQQQGHDVPSQPLGSAGGRFWIWRCANVLASCLFFMCAAVQTNDPDPVVWIPIYALPCLLALALALKPSLLTNNATRWLMLAHSAICLSGLAYLLQSALLPTSLHGNQHQQSLLARNPLAHEEGREAAGLLLVSVWLAAQLCLARFGSACGPAGMLALLAALSLLALLPAALWSACLAYDPTDPGAPAHCADMAAGPIRRGEF</sequence>
<evidence type="ECO:0000256" key="2">
    <source>
        <dbReference type="SAM" id="Phobius"/>
    </source>
</evidence>
<feature type="compositionally biased region" description="Polar residues" evidence="1">
    <location>
        <begin position="23"/>
        <end position="33"/>
    </location>
</feature>
<evidence type="ECO:0000313" key="3">
    <source>
        <dbReference type="EMBL" id="PAA54696.1"/>
    </source>
</evidence>
<comment type="caution">
    <text evidence="3">The sequence shown here is derived from an EMBL/GenBank/DDBJ whole genome shotgun (WGS) entry which is preliminary data.</text>
</comment>
<evidence type="ECO:0000256" key="1">
    <source>
        <dbReference type="SAM" id="MobiDB-lite"/>
    </source>
</evidence>
<keyword evidence="2" id="KW-1133">Transmembrane helix</keyword>
<protein>
    <recommendedName>
        <fullName evidence="5">Transmembrane protein 220</fullName>
    </recommendedName>
</protein>
<dbReference type="Pfam" id="PF15071">
    <property type="entry name" value="TMEM220"/>
    <property type="match status" value="1"/>
</dbReference>
<dbReference type="InterPro" id="IPR029377">
    <property type="entry name" value="TMEM220"/>
</dbReference>
<feature type="transmembrane region" description="Helical" evidence="2">
    <location>
        <begin position="184"/>
        <end position="203"/>
    </location>
</feature>
<dbReference type="OrthoDB" id="9924288at2759"/>
<name>A0A267DZU4_9PLAT</name>
<dbReference type="AlphaFoldDB" id="A0A267DZU4"/>